<keyword evidence="3" id="KW-1185">Reference proteome</keyword>
<feature type="compositionally biased region" description="Basic and acidic residues" evidence="1">
    <location>
        <begin position="274"/>
        <end position="291"/>
    </location>
</feature>
<evidence type="ECO:0000313" key="2">
    <source>
        <dbReference type="EMBL" id="KAJ4498051.1"/>
    </source>
</evidence>
<feature type="region of interest" description="Disordered" evidence="1">
    <location>
        <begin position="232"/>
        <end position="410"/>
    </location>
</feature>
<evidence type="ECO:0000313" key="3">
    <source>
        <dbReference type="Proteomes" id="UP001150217"/>
    </source>
</evidence>
<organism evidence="2 3">
    <name type="scientific">Lentinula lateritia</name>
    <dbReference type="NCBI Taxonomy" id="40482"/>
    <lineage>
        <taxon>Eukaryota</taxon>
        <taxon>Fungi</taxon>
        <taxon>Dikarya</taxon>
        <taxon>Basidiomycota</taxon>
        <taxon>Agaricomycotina</taxon>
        <taxon>Agaricomycetes</taxon>
        <taxon>Agaricomycetidae</taxon>
        <taxon>Agaricales</taxon>
        <taxon>Marasmiineae</taxon>
        <taxon>Omphalotaceae</taxon>
        <taxon>Lentinula</taxon>
    </lineage>
</organism>
<sequence>MASSSSSTRSSASTTLLPSSLMEAQGDYSPPVIDSTNSPDYNGSGSLPAFTYPRALVPFCFPIGTSRPLSVASGLDLFCSAQMAVRTLQVLLESPAPTESEEIYNVFEEAAPFFALSFLPAFLRDDLEQQWGIPPEHHSPGSGVLNLEQFPAIPIPFCLRFREGSTIMHMVPSKDLDPFTSLQGQGVLPGVPKIASPSKVSDVILPSSTTKAPAVPPRVLRRNREVESLKADASSFLASPRSIRSKDSDNELPSSFPLVDAAPQVSSSAKVSVGRKEPKSKTTVKVVEDSKASSPTPSGKEKHDKLLSVTKIQLPMSEDEDEDIAPPPKHPKTTSSISASLPRRSVPRVSVPKRVSKAAAKPAPEHSPNSAFQPVLLADAQGRLRLPEQSTGKFTPFPKFNHARNSTALS</sequence>
<comment type="caution">
    <text evidence="2">The sequence shown here is derived from an EMBL/GenBank/DDBJ whole genome shotgun (WGS) entry which is preliminary data.</text>
</comment>
<evidence type="ECO:0000256" key="1">
    <source>
        <dbReference type="SAM" id="MobiDB-lite"/>
    </source>
</evidence>
<gene>
    <name evidence="2" type="ORF">C8R41DRAFT_916696</name>
</gene>
<feature type="compositionally biased region" description="Low complexity" evidence="1">
    <location>
        <begin position="342"/>
        <end position="353"/>
    </location>
</feature>
<feature type="compositionally biased region" description="Low complexity" evidence="1">
    <location>
        <begin position="1"/>
        <end position="21"/>
    </location>
</feature>
<accession>A0ABQ8VNS7</accession>
<proteinExistence type="predicted"/>
<feature type="region of interest" description="Disordered" evidence="1">
    <location>
        <begin position="1"/>
        <end position="40"/>
    </location>
</feature>
<dbReference type="Proteomes" id="UP001150217">
    <property type="component" value="Unassembled WGS sequence"/>
</dbReference>
<reference evidence="2" key="1">
    <citation type="submission" date="2022-08" db="EMBL/GenBank/DDBJ databases">
        <title>A Global Phylogenomic Analysis of the Shiitake Genus Lentinula.</title>
        <authorList>
            <consortium name="DOE Joint Genome Institute"/>
            <person name="Sierra-Patev S."/>
            <person name="Min B."/>
            <person name="Naranjo-Ortiz M."/>
            <person name="Looney B."/>
            <person name="Konkel Z."/>
            <person name="Slot J.C."/>
            <person name="Sakamoto Y."/>
            <person name="Steenwyk J.L."/>
            <person name="Rokas A."/>
            <person name="Carro J."/>
            <person name="Camarero S."/>
            <person name="Ferreira P."/>
            <person name="Molpeceres G."/>
            <person name="Ruiz-Duenas F.J."/>
            <person name="Serrano A."/>
            <person name="Henrissat B."/>
            <person name="Drula E."/>
            <person name="Hughes K.W."/>
            <person name="Mata J.L."/>
            <person name="Ishikawa N.K."/>
            <person name="Vargas-Isla R."/>
            <person name="Ushijima S."/>
            <person name="Smith C.A."/>
            <person name="Ahrendt S."/>
            <person name="Andreopoulos W."/>
            <person name="He G."/>
            <person name="Labutti K."/>
            <person name="Lipzen A."/>
            <person name="Ng V."/>
            <person name="Riley R."/>
            <person name="Sandor L."/>
            <person name="Barry K."/>
            <person name="Martinez A.T."/>
            <person name="Xiao Y."/>
            <person name="Gibbons J.G."/>
            <person name="Terashima K."/>
            <person name="Grigoriev I.V."/>
            <person name="Hibbett D.S."/>
        </authorList>
    </citation>
    <scope>NUCLEOTIDE SEQUENCE</scope>
    <source>
        <strain evidence="2">RHP3577 ss4</strain>
    </source>
</reference>
<dbReference type="EMBL" id="JANVFT010000017">
    <property type="protein sequence ID" value="KAJ4498051.1"/>
    <property type="molecule type" value="Genomic_DNA"/>
</dbReference>
<name>A0ABQ8VNS7_9AGAR</name>
<protein>
    <submittedName>
        <fullName evidence="2">Uncharacterized protein</fullName>
    </submittedName>
</protein>